<dbReference type="Proteomes" id="UP000054279">
    <property type="component" value="Unassembled WGS sequence"/>
</dbReference>
<evidence type="ECO:0000313" key="2">
    <source>
        <dbReference type="EMBL" id="KIJ27973.1"/>
    </source>
</evidence>
<proteinExistence type="predicted"/>
<dbReference type="AlphaFoldDB" id="A0A0C9TF89"/>
<gene>
    <name evidence="2" type="ORF">M422DRAFT_54814</name>
</gene>
<feature type="compositionally biased region" description="Polar residues" evidence="1">
    <location>
        <begin position="153"/>
        <end position="165"/>
    </location>
</feature>
<protein>
    <submittedName>
        <fullName evidence="2">Unplaced genomic scaffold SPHSTscaffold_244, whole genome shotgun sequence</fullName>
    </submittedName>
</protein>
<name>A0A0C9TF89_SPHS4</name>
<feature type="region of interest" description="Disordered" evidence="1">
    <location>
        <begin position="77"/>
        <end position="165"/>
    </location>
</feature>
<dbReference type="HOGENOM" id="CLU_1611841_0_0_1"/>
<keyword evidence="3" id="KW-1185">Reference proteome</keyword>
<dbReference type="EMBL" id="KN837319">
    <property type="protein sequence ID" value="KIJ27973.1"/>
    <property type="molecule type" value="Genomic_DNA"/>
</dbReference>
<evidence type="ECO:0000313" key="3">
    <source>
        <dbReference type="Proteomes" id="UP000054279"/>
    </source>
</evidence>
<organism evidence="2 3">
    <name type="scientific">Sphaerobolus stellatus (strain SS14)</name>
    <dbReference type="NCBI Taxonomy" id="990650"/>
    <lineage>
        <taxon>Eukaryota</taxon>
        <taxon>Fungi</taxon>
        <taxon>Dikarya</taxon>
        <taxon>Basidiomycota</taxon>
        <taxon>Agaricomycotina</taxon>
        <taxon>Agaricomycetes</taxon>
        <taxon>Phallomycetidae</taxon>
        <taxon>Geastrales</taxon>
        <taxon>Sphaerobolaceae</taxon>
        <taxon>Sphaerobolus</taxon>
    </lineage>
</organism>
<reference evidence="2 3" key="1">
    <citation type="submission" date="2014-06" db="EMBL/GenBank/DDBJ databases">
        <title>Evolutionary Origins and Diversification of the Mycorrhizal Mutualists.</title>
        <authorList>
            <consortium name="DOE Joint Genome Institute"/>
            <consortium name="Mycorrhizal Genomics Consortium"/>
            <person name="Kohler A."/>
            <person name="Kuo A."/>
            <person name="Nagy L.G."/>
            <person name="Floudas D."/>
            <person name="Copeland A."/>
            <person name="Barry K.W."/>
            <person name="Cichocki N."/>
            <person name="Veneault-Fourrey C."/>
            <person name="LaButti K."/>
            <person name="Lindquist E.A."/>
            <person name="Lipzen A."/>
            <person name="Lundell T."/>
            <person name="Morin E."/>
            <person name="Murat C."/>
            <person name="Riley R."/>
            <person name="Ohm R."/>
            <person name="Sun H."/>
            <person name="Tunlid A."/>
            <person name="Henrissat B."/>
            <person name="Grigoriev I.V."/>
            <person name="Hibbett D.S."/>
            <person name="Martin F."/>
        </authorList>
    </citation>
    <scope>NUCLEOTIDE SEQUENCE [LARGE SCALE GENOMIC DNA]</scope>
    <source>
        <strain evidence="2 3">SS14</strain>
    </source>
</reference>
<accession>A0A0C9TF89</accession>
<evidence type="ECO:0000256" key="1">
    <source>
        <dbReference type="SAM" id="MobiDB-lite"/>
    </source>
</evidence>
<sequence length="165" mass="18130">MAVSSAQMACNFWNKIFSEKLCHSLDFKENIPDDVKPVKKMPVTYSGKSRSSIFAKKKKELKKAAEGSHRLERFFQLAPKQQASAPDPECEPQQELVPPPQSQNKEASDIANAGETIVGSSGCPILMSVPQNDPFDKFQAAPMPDLTPEETVTIRSTGLGQPPQQ</sequence>